<organism evidence="2 3">
    <name type="scientific">Actinomadura parmotrematis</name>
    <dbReference type="NCBI Taxonomy" id="2864039"/>
    <lineage>
        <taxon>Bacteria</taxon>
        <taxon>Bacillati</taxon>
        <taxon>Actinomycetota</taxon>
        <taxon>Actinomycetes</taxon>
        <taxon>Streptosporangiales</taxon>
        <taxon>Thermomonosporaceae</taxon>
        <taxon>Actinomadura</taxon>
    </lineage>
</organism>
<dbReference type="InterPro" id="IPR027417">
    <property type="entry name" value="P-loop_NTPase"/>
</dbReference>
<gene>
    <name evidence="2" type="ORF">K1Y72_34505</name>
</gene>
<accession>A0ABS7G6K4</accession>
<dbReference type="SUPFAM" id="SSF52540">
    <property type="entry name" value="P-loop containing nucleoside triphosphate hydrolases"/>
    <property type="match status" value="1"/>
</dbReference>
<sequence length="672" mass="72267">MEQAPVYRGNLPEDPPELVGRERELMEIAERWSATRTITVTGVAGVGKSLTALHAARAAAGRFPDGVWLVPLARLRDAALLAHSVAAELKVRDQTARPVLDLLIEHLAERRCLLVLDGCEHLAGAVAIFATALQIACPGVSVLATSRRPLDALAETVVALAPLPVPGEDAAVAADLGRCASVELLLRRAAGFEVTDGNAAAVARLCRRLDGLPLALELTAAQLARRPAGELAERAAPPPVLDAHGGLWTAIGWSHELCSPAERLLWARASVFAGPFTAEAAAQVCGGGPVDDVPALLASLAEQSVLIRSGDRYRLLDALRGYGASWLARLGEERAVRARHRDRYLDMARTAFPEWTRRGQAEWYGRLVREFADVRIAIEACLAEPGPAALEITGALWFFWFSCQHEREGRFYLERALAGDPSPGPLRVRAAWALGCVMMAQGDVEGIDRCVRECRATTGPEGTRAADYVESTDLAVRGRPDLALERLVHLAGAPWDGPIQEAVWMLARAALVFARVAMGDHAQAGELAEDIRLVGEGRGEHKFRAWGLYMQAVIALAAGDHRAAAERAREGLDGFTVIDDSTNMALCLELLALAIARDGEHERAALMLGASHRLWNPDGGRDRFTAPQVAEARRTGEEAIVAALGRDAFDAAFRAGLRSDYPRTPPSGLLPL</sequence>
<dbReference type="PRINTS" id="PR00364">
    <property type="entry name" value="DISEASERSIST"/>
</dbReference>
<dbReference type="PANTHER" id="PTHR47691">
    <property type="entry name" value="REGULATOR-RELATED"/>
    <property type="match status" value="1"/>
</dbReference>
<dbReference type="PANTHER" id="PTHR47691:SF3">
    <property type="entry name" value="HTH-TYPE TRANSCRIPTIONAL REGULATOR RV0890C-RELATED"/>
    <property type="match status" value="1"/>
</dbReference>
<evidence type="ECO:0000313" key="3">
    <source>
        <dbReference type="Proteomes" id="UP000774570"/>
    </source>
</evidence>
<name>A0ABS7G6K4_9ACTN</name>
<reference evidence="2 3" key="1">
    <citation type="submission" date="2021-07" db="EMBL/GenBank/DDBJ databases">
        <title>Actinomadura sp. PM05-2 isolated from lichen.</title>
        <authorList>
            <person name="Somphong A."/>
            <person name="Phongsopitanun W."/>
            <person name="Tanasupawat S."/>
            <person name="Peongsungnone V."/>
        </authorList>
    </citation>
    <scope>NUCLEOTIDE SEQUENCE [LARGE SCALE GENOMIC DNA]</scope>
    <source>
        <strain evidence="2 3">PM05-2</strain>
    </source>
</reference>
<dbReference type="EMBL" id="JAIBOA010000035">
    <property type="protein sequence ID" value="MBW8487509.1"/>
    <property type="molecule type" value="Genomic_DNA"/>
</dbReference>
<evidence type="ECO:0000313" key="2">
    <source>
        <dbReference type="EMBL" id="MBW8487509.1"/>
    </source>
</evidence>
<feature type="domain" description="ORC1/DEAH AAA+ ATPase" evidence="1">
    <location>
        <begin position="36"/>
        <end position="123"/>
    </location>
</feature>
<dbReference type="Proteomes" id="UP000774570">
    <property type="component" value="Unassembled WGS sequence"/>
</dbReference>
<protein>
    <recommendedName>
        <fullName evidence="1">ORC1/DEAH AAA+ ATPase domain-containing protein</fullName>
    </recommendedName>
</protein>
<dbReference type="Gene3D" id="3.40.50.300">
    <property type="entry name" value="P-loop containing nucleotide triphosphate hydrolases"/>
    <property type="match status" value="1"/>
</dbReference>
<proteinExistence type="predicted"/>
<evidence type="ECO:0000259" key="1">
    <source>
        <dbReference type="Pfam" id="PF13401"/>
    </source>
</evidence>
<dbReference type="Pfam" id="PF13401">
    <property type="entry name" value="AAA_22"/>
    <property type="match status" value="1"/>
</dbReference>
<dbReference type="RefSeq" id="WP_220170739.1">
    <property type="nucleotide sequence ID" value="NZ_JAIBOA010000035.1"/>
</dbReference>
<comment type="caution">
    <text evidence="2">The sequence shown here is derived from an EMBL/GenBank/DDBJ whole genome shotgun (WGS) entry which is preliminary data.</text>
</comment>
<keyword evidence="3" id="KW-1185">Reference proteome</keyword>
<dbReference type="InterPro" id="IPR049945">
    <property type="entry name" value="AAA_22"/>
</dbReference>